<keyword evidence="1" id="KW-1133">Transmembrane helix</keyword>
<accession>A0AAW2G7F6</accession>
<proteinExistence type="predicted"/>
<comment type="caution">
    <text evidence="2">The sequence shown here is derived from an EMBL/GenBank/DDBJ whole genome shotgun (WGS) entry which is preliminary data.</text>
</comment>
<organism evidence="2 3">
    <name type="scientific">Cardiocondyla obscurior</name>
    <dbReference type="NCBI Taxonomy" id="286306"/>
    <lineage>
        <taxon>Eukaryota</taxon>
        <taxon>Metazoa</taxon>
        <taxon>Ecdysozoa</taxon>
        <taxon>Arthropoda</taxon>
        <taxon>Hexapoda</taxon>
        <taxon>Insecta</taxon>
        <taxon>Pterygota</taxon>
        <taxon>Neoptera</taxon>
        <taxon>Endopterygota</taxon>
        <taxon>Hymenoptera</taxon>
        <taxon>Apocrita</taxon>
        <taxon>Aculeata</taxon>
        <taxon>Formicoidea</taxon>
        <taxon>Formicidae</taxon>
        <taxon>Myrmicinae</taxon>
        <taxon>Cardiocondyla</taxon>
    </lineage>
</organism>
<dbReference type="AlphaFoldDB" id="A0AAW2G7F6"/>
<keyword evidence="1" id="KW-0472">Membrane</keyword>
<gene>
    <name evidence="2" type="ORF">PUN28_007644</name>
</gene>
<keyword evidence="1" id="KW-0812">Transmembrane</keyword>
<dbReference type="EMBL" id="JADYXP020000006">
    <property type="protein sequence ID" value="KAL0123146.1"/>
    <property type="molecule type" value="Genomic_DNA"/>
</dbReference>
<evidence type="ECO:0000313" key="2">
    <source>
        <dbReference type="EMBL" id="KAL0123146.1"/>
    </source>
</evidence>
<evidence type="ECO:0000256" key="1">
    <source>
        <dbReference type="SAM" id="Phobius"/>
    </source>
</evidence>
<keyword evidence="3" id="KW-1185">Reference proteome</keyword>
<dbReference type="Proteomes" id="UP001430953">
    <property type="component" value="Unassembled WGS sequence"/>
</dbReference>
<evidence type="ECO:0000313" key="3">
    <source>
        <dbReference type="Proteomes" id="UP001430953"/>
    </source>
</evidence>
<sequence>MLIFNRNNDRIAISGRALSRFHNRLSEVGKTVASPLSPTVLSKPLFDCAGHLRNRSHASPRVQSTCTKNRANANARDRRLIARANYLGHLTESRYLILQTSLLSAVPHMRLNDASATYLFSQLYTVIFLFLFSFFFFLQSIPINFIFYISFFFSRFRKLVTMTLVRHRMLRTSLPHVIQFFAVTISAVLFFSAIISQCSVLRGPLSCNSLAQLSLGFNREFFFFIFTVPTNGRDNMRFTRTGNRSVPNDGHLQRLYYRAFTSVLHACTPCVLFLDERKGESNFAISSIVTSRNRNEALDKRECSSQVKRFSANRRCEARSSPNLQCQLFTHDCELL</sequence>
<reference evidence="2 3" key="1">
    <citation type="submission" date="2023-03" db="EMBL/GenBank/DDBJ databases">
        <title>High recombination rates correlate with genetic variation in Cardiocondyla obscurior ants.</title>
        <authorList>
            <person name="Errbii M."/>
        </authorList>
    </citation>
    <scope>NUCLEOTIDE SEQUENCE [LARGE SCALE GENOMIC DNA]</scope>
    <source>
        <strain evidence="2">Alpha-2009</strain>
        <tissue evidence="2">Whole body</tissue>
    </source>
</reference>
<name>A0AAW2G7F6_9HYME</name>
<protein>
    <submittedName>
        <fullName evidence="2">Uncharacterized protein</fullName>
    </submittedName>
</protein>
<feature type="transmembrane region" description="Helical" evidence="1">
    <location>
        <begin position="177"/>
        <end position="195"/>
    </location>
</feature>